<organism evidence="1 2">
    <name type="scientific">Brevibacillus laterosporus LMG 15441</name>
    <dbReference type="NCBI Taxonomy" id="1042163"/>
    <lineage>
        <taxon>Bacteria</taxon>
        <taxon>Bacillati</taxon>
        <taxon>Bacillota</taxon>
        <taxon>Bacilli</taxon>
        <taxon>Bacillales</taxon>
        <taxon>Paenibacillaceae</taxon>
        <taxon>Brevibacillus</taxon>
    </lineage>
</organism>
<gene>
    <name evidence="1" type="ORF">BRLA_c025040</name>
</gene>
<reference evidence="1 2" key="1">
    <citation type="journal article" date="2011" name="J. Bacteriol.">
        <title>Genome sequence of Brevibacillus laterosporus LMG 15441, a pathogen of invertebrates.</title>
        <authorList>
            <person name="Djukic M."/>
            <person name="Poehlein A."/>
            <person name="Thurmer A."/>
            <person name="Daniel R."/>
        </authorList>
    </citation>
    <scope>NUCLEOTIDE SEQUENCE [LARGE SCALE GENOMIC DNA]</scope>
    <source>
        <strain evidence="1 2">LMG 15441</strain>
    </source>
</reference>
<dbReference type="Proteomes" id="UP000005850">
    <property type="component" value="Chromosome"/>
</dbReference>
<dbReference type="RefSeq" id="WP_041752177.1">
    <property type="nucleotide sequence ID" value="NZ_CP007806.1"/>
</dbReference>
<keyword evidence="2" id="KW-1185">Reference proteome</keyword>
<evidence type="ECO:0000313" key="1">
    <source>
        <dbReference type="EMBL" id="AIG26824.1"/>
    </source>
</evidence>
<proteinExistence type="predicted"/>
<dbReference type="KEGG" id="blr:BRLA_c025040"/>
<dbReference type="HOGENOM" id="CLU_2218025_0_0_9"/>
<dbReference type="EMBL" id="CP007806">
    <property type="protein sequence ID" value="AIG26824.1"/>
    <property type="molecule type" value="Genomic_DNA"/>
</dbReference>
<dbReference type="AlphaFoldDB" id="A0A075R4S4"/>
<dbReference type="STRING" id="1042163.BRLA_c025040"/>
<accession>A0A075R4S4</accession>
<name>A0A075R4S4_BRELA</name>
<protein>
    <submittedName>
        <fullName evidence="1">Uncharacterized protein</fullName>
    </submittedName>
</protein>
<sequence>MKNQLAHCHIDNNNTSIQCTTYELIQNKMVQIRSKKYQNLKKEFYFEKNKMREILNEGGCFLYMNNPVIRETAKLMKRYLSCLKKMNKCKARMNQIEKEINQLIKR</sequence>
<evidence type="ECO:0000313" key="2">
    <source>
        <dbReference type="Proteomes" id="UP000005850"/>
    </source>
</evidence>